<accession>A0A7W3XYR4</accession>
<feature type="domain" description="HTH luxR-type" evidence="5">
    <location>
        <begin position="182"/>
        <end position="247"/>
    </location>
</feature>
<dbReference type="GO" id="GO:0006355">
    <property type="term" value="P:regulation of DNA-templated transcription"/>
    <property type="evidence" value="ECO:0007669"/>
    <property type="project" value="InterPro"/>
</dbReference>
<dbReference type="CDD" id="cd06170">
    <property type="entry name" value="LuxR_C_like"/>
    <property type="match status" value="1"/>
</dbReference>
<evidence type="ECO:0000259" key="5">
    <source>
        <dbReference type="PROSITE" id="PS50043"/>
    </source>
</evidence>
<sequence>MPKSFRSLPTRTANLPESITNQYDDLSGVGRGETGTLVSGKTDATSCRVFVINDGSIVYAGVRNALSGHPSVEIIGTETAADRALDLVGTLRPDVVVVTSAEEDLLPFTREVQERTDGATAVLVIGEVGNLLINAMVAGAGGGISWRATPEEVLRAILTTARGDTHVPEALGDHLTRTLRTASRGEVRLSKRELEVMRKAAEGQTNSSIARSLRLSEATVKTYWRRVFRKLDARDRTMAVTTAMEMGILRDPSDSVPPRETFHTPPVRDTTAAPRGESPSPGGVGKTSVPTTDAGTAPTDTASPVGFAVRPPAASPPSAGGVLAEKSRVAPEGE</sequence>
<evidence type="ECO:0000313" key="6">
    <source>
        <dbReference type="EMBL" id="MBB0232284.1"/>
    </source>
</evidence>
<dbReference type="EMBL" id="VKHS01000850">
    <property type="protein sequence ID" value="MBB0232284.1"/>
    <property type="molecule type" value="Genomic_DNA"/>
</dbReference>
<name>A0A7W3XYR4_9ACTN</name>
<dbReference type="Proteomes" id="UP000530234">
    <property type="component" value="Unassembled WGS sequence"/>
</dbReference>
<dbReference type="InterPro" id="IPR016032">
    <property type="entry name" value="Sig_transdc_resp-reg_C-effctor"/>
</dbReference>
<evidence type="ECO:0000256" key="1">
    <source>
        <dbReference type="ARBA" id="ARBA00023015"/>
    </source>
</evidence>
<evidence type="ECO:0000256" key="2">
    <source>
        <dbReference type="ARBA" id="ARBA00023125"/>
    </source>
</evidence>
<keyword evidence="7" id="KW-1185">Reference proteome</keyword>
<dbReference type="SUPFAM" id="SSF46894">
    <property type="entry name" value="C-terminal effector domain of the bipartite response regulators"/>
    <property type="match status" value="1"/>
</dbReference>
<gene>
    <name evidence="6" type="ORF">FOE67_22995</name>
</gene>
<reference evidence="7" key="1">
    <citation type="submission" date="2019-10" db="EMBL/GenBank/DDBJ databases">
        <title>Streptomyces sp. nov., a novel actinobacterium isolated from alkaline environment.</title>
        <authorList>
            <person name="Golinska P."/>
        </authorList>
    </citation>
    <scope>NUCLEOTIDE SEQUENCE [LARGE SCALE GENOMIC DNA]</scope>
    <source>
        <strain evidence="7">DSM 42108</strain>
    </source>
</reference>
<dbReference type="SMART" id="SM00421">
    <property type="entry name" value="HTH_LUXR"/>
    <property type="match status" value="1"/>
</dbReference>
<evidence type="ECO:0000256" key="4">
    <source>
        <dbReference type="SAM" id="MobiDB-lite"/>
    </source>
</evidence>
<dbReference type="Gene3D" id="3.40.50.2300">
    <property type="match status" value="1"/>
</dbReference>
<feature type="compositionally biased region" description="Basic and acidic residues" evidence="4">
    <location>
        <begin position="325"/>
        <end position="334"/>
    </location>
</feature>
<dbReference type="PROSITE" id="PS00622">
    <property type="entry name" value="HTH_LUXR_1"/>
    <property type="match status" value="1"/>
</dbReference>
<proteinExistence type="predicted"/>
<evidence type="ECO:0000313" key="7">
    <source>
        <dbReference type="Proteomes" id="UP000530234"/>
    </source>
</evidence>
<dbReference type="InterPro" id="IPR000792">
    <property type="entry name" value="Tscrpt_reg_LuxR_C"/>
</dbReference>
<dbReference type="PANTHER" id="PTHR43214">
    <property type="entry name" value="TWO-COMPONENT RESPONSE REGULATOR"/>
    <property type="match status" value="1"/>
</dbReference>
<comment type="caution">
    <text evidence="6">The sequence shown here is derived from an EMBL/GenBank/DDBJ whole genome shotgun (WGS) entry which is preliminary data.</text>
</comment>
<organism evidence="6 7">
    <name type="scientific">Streptomyces calidiresistens</name>
    <dbReference type="NCBI Taxonomy" id="1485586"/>
    <lineage>
        <taxon>Bacteria</taxon>
        <taxon>Bacillati</taxon>
        <taxon>Actinomycetota</taxon>
        <taxon>Actinomycetes</taxon>
        <taxon>Kitasatosporales</taxon>
        <taxon>Streptomycetaceae</taxon>
        <taxon>Streptomyces</taxon>
    </lineage>
</organism>
<dbReference type="RefSeq" id="WP_182666827.1">
    <property type="nucleotide sequence ID" value="NZ_VKHS01000850.1"/>
</dbReference>
<dbReference type="PROSITE" id="PS50043">
    <property type="entry name" value="HTH_LUXR_2"/>
    <property type="match status" value="1"/>
</dbReference>
<dbReference type="PRINTS" id="PR00038">
    <property type="entry name" value="HTHLUXR"/>
</dbReference>
<dbReference type="GO" id="GO:0003677">
    <property type="term" value="F:DNA binding"/>
    <property type="evidence" value="ECO:0007669"/>
    <property type="project" value="UniProtKB-KW"/>
</dbReference>
<protein>
    <recommendedName>
        <fullName evidence="5">HTH luxR-type domain-containing protein</fullName>
    </recommendedName>
</protein>
<dbReference type="InterPro" id="IPR039420">
    <property type="entry name" value="WalR-like"/>
</dbReference>
<dbReference type="Pfam" id="PF00196">
    <property type="entry name" value="GerE"/>
    <property type="match status" value="1"/>
</dbReference>
<dbReference type="AlphaFoldDB" id="A0A7W3XYR4"/>
<keyword evidence="3" id="KW-0804">Transcription</keyword>
<keyword evidence="2" id="KW-0238">DNA-binding</keyword>
<feature type="region of interest" description="Disordered" evidence="4">
    <location>
        <begin position="249"/>
        <end position="334"/>
    </location>
</feature>
<keyword evidence="1" id="KW-0805">Transcription regulation</keyword>
<feature type="compositionally biased region" description="Low complexity" evidence="4">
    <location>
        <begin position="290"/>
        <end position="302"/>
    </location>
</feature>
<dbReference type="PANTHER" id="PTHR43214:SF24">
    <property type="entry name" value="TRANSCRIPTIONAL REGULATORY PROTEIN NARL-RELATED"/>
    <property type="match status" value="1"/>
</dbReference>
<evidence type="ECO:0000256" key="3">
    <source>
        <dbReference type="ARBA" id="ARBA00023163"/>
    </source>
</evidence>